<gene>
    <name evidence="1" type="ORF">AWN90_07715</name>
</gene>
<name>A0A164IQ80_9NOCA</name>
<dbReference type="Proteomes" id="UP000076512">
    <property type="component" value="Unassembled WGS sequence"/>
</dbReference>
<reference evidence="1 2" key="1">
    <citation type="submission" date="2016-04" db="EMBL/GenBank/DDBJ databases">
        <authorList>
            <person name="Evans L.H."/>
            <person name="Alamgir A."/>
            <person name="Owens N."/>
            <person name="Weber N.D."/>
            <person name="Virtaneva K."/>
            <person name="Barbian K."/>
            <person name="Babar A."/>
            <person name="Rosenke K."/>
        </authorList>
    </citation>
    <scope>NUCLEOTIDE SEQUENCE [LARGE SCALE GENOMIC DNA]</scope>
    <source>
        <strain evidence="1 2">IFM 0406</strain>
    </source>
</reference>
<dbReference type="STRING" id="455432.AWN90_07715"/>
<evidence type="ECO:0000313" key="1">
    <source>
        <dbReference type="EMBL" id="KZM69653.1"/>
    </source>
</evidence>
<accession>A0A164IQ80</accession>
<dbReference type="AlphaFoldDB" id="A0A164IQ80"/>
<organism evidence="1 2">
    <name type="scientific">Nocardia terpenica</name>
    <dbReference type="NCBI Taxonomy" id="455432"/>
    <lineage>
        <taxon>Bacteria</taxon>
        <taxon>Bacillati</taxon>
        <taxon>Actinomycetota</taxon>
        <taxon>Actinomycetes</taxon>
        <taxon>Mycobacteriales</taxon>
        <taxon>Nocardiaceae</taxon>
        <taxon>Nocardia</taxon>
    </lineage>
</organism>
<dbReference type="SUPFAM" id="SSF48452">
    <property type="entry name" value="TPR-like"/>
    <property type="match status" value="1"/>
</dbReference>
<dbReference type="EMBL" id="LWGR01000019">
    <property type="protein sequence ID" value="KZM69653.1"/>
    <property type="molecule type" value="Genomic_DNA"/>
</dbReference>
<comment type="caution">
    <text evidence="1">The sequence shown here is derived from an EMBL/GenBank/DDBJ whole genome shotgun (WGS) entry which is preliminary data.</text>
</comment>
<protein>
    <submittedName>
        <fullName evidence="1">Uncharacterized protein</fullName>
    </submittedName>
</protein>
<sequence length="446" mass="50718">MYPVIREPFPNLQLARRISDSGWTQAHVAELTNERVEDFTGQTGTYTDESIRKLLRGIHTWPHKPYRDALCAVFDCSPSDLGFFNSRTPRTLEPVDRQEIDVRRQEFLRGVVAMPVVAVLPLELREAAVEPIERTAPTRVGIEHVDRVRAWAALFRQADDAGLSIAEGMAAQLRVAETYLHAHMSPEIETELKTAVATFFRVVGWAHYDRGEHEDARDDFERGWSLVEDNGNWWIRAAILTCMARQSIYRGDVEDALDKLGMAAIRADKLSLLRRADIAAVKVRAFGKQGNDRECVRAVREAEQYFLESQAEDHPDTQHEGFRTYYTEKLLTSDLAQGLFELAFTRGVELPRTVEHLRSALRLTDEHARSRLLSMARLAALQLRRGDVDEGVNLGAAVVEKAQGTTSVRVIDDVRTIYRVTRTPRIKSVPEVRELRQNTHDLLRTL</sequence>
<evidence type="ECO:0000313" key="2">
    <source>
        <dbReference type="Proteomes" id="UP000076512"/>
    </source>
</evidence>
<dbReference type="InterPro" id="IPR011990">
    <property type="entry name" value="TPR-like_helical_dom_sf"/>
</dbReference>
<dbReference type="Gene3D" id="1.25.40.10">
    <property type="entry name" value="Tetratricopeptide repeat domain"/>
    <property type="match status" value="1"/>
</dbReference>
<proteinExistence type="predicted"/>
<keyword evidence="2" id="KW-1185">Reference proteome</keyword>